<dbReference type="PROSITE" id="PS50059">
    <property type="entry name" value="FKBP_PPIASE"/>
    <property type="match status" value="1"/>
</dbReference>
<dbReference type="PANTHER" id="PTHR46512:SF11">
    <property type="entry name" value="PEPTIDYLPROLYL ISOMERASE"/>
    <property type="match status" value="1"/>
</dbReference>
<evidence type="ECO:0000256" key="1">
    <source>
        <dbReference type="ARBA" id="ARBA00022737"/>
    </source>
</evidence>
<dbReference type="Pfam" id="PF00254">
    <property type="entry name" value="FKBP_C"/>
    <property type="match status" value="1"/>
</dbReference>
<evidence type="ECO:0000313" key="5">
    <source>
        <dbReference type="EMBL" id="KAK9024874.1"/>
    </source>
</evidence>
<dbReference type="PANTHER" id="PTHR46512">
    <property type="entry name" value="PEPTIDYLPROLYL ISOMERASE"/>
    <property type="match status" value="1"/>
</dbReference>
<comment type="catalytic activity">
    <reaction evidence="3">
        <text>[protein]-peptidylproline (omega=180) = [protein]-peptidylproline (omega=0)</text>
        <dbReference type="Rhea" id="RHEA:16237"/>
        <dbReference type="Rhea" id="RHEA-COMP:10747"/>
        <dbReference type="Rhea" id="RHEA-COMP:10748"/>
        <dbReference type="ChEBI" id="CHEBI:83833"/>
        <dbReference type="ChEBI" id="CHEBI:83834"/>
        <dbReference type="EC" id="5.2.1.8"/>
    </reaction>
</comment>
<evidence type="ECO:0000259" key="4">
    <source>
        <dbReference type="PROSITE" id="PS50059"/>
    </source>
</evidence>
<dbReference type="SUPFAM" id="SSF54534">
    <property type="entry name" value="FKBP-like"/>
    <property type="match status" value="2"/>
</dbReference>
<dbReference type="EC" id="5.2.1.8" evidence="3"/>
<accession>A0ABR2SIZ0</accession>
<keyword evidence="6" id="KW-1185">Reference proteome</keyword>
<feature type="domain" description="PPIase FKBP-type" evidence="4">
    <location>
        <begin position="48"/>
        <end position="140"/>
    </location>
</feature>
<organism evidence="5 6">
    <name type="scientific">Hibiscus sabdariffa</name>
    <name type="common">roselle</name>
    <dbReference type="NCBI Taxonomy" id="183260"/>
    <lineage>
        <taxon>Eukaryota</taxon>
        <taxon>Viridiplantae</taxon>
        <taxon>Streptophyta</taxon>
        <taxon>Embryophyta</taxon>
        <taxon>Tracheophyta</taxon>
        <taxon>Spermatophyta</taxon>
        <taxon>Magnoliopsida</taxon>
        <taxon>eudicotyledons</taxon>
        <taxon>Gunneridae</taxon>
        <taxon>Pentapetalae</taxon>
        <taxon>rosids</taxon>
        <taxon>malvids</taxon>
        <taxon>Malvales</taxon>
        <taxon>Malvaceae</taxon>
        <taxon>Malvoideae</taxon>
        <taxon>Hibiscus</taxon>
    </lineage>
</organism>
<dbReference type="Gene3D" id="3.10.50.40">
    <property type="match status" value="2"/>
</dbReference>
<name>A0ABR2SIZ0_9ROSI</name>
<dbReference type="InterPro" id="IPR050754">
    <property type="entry name" value="FKBP4/5/8-like"/>
</dbReference>
<dbReference type="InterPro" id="IPR046357">
    <property type="entry name" value="PPIase_dom_sf"/>
</dbReference>
<dbReference type="Proteomes" id="UP001396334">
    <property type="component" value="Unassembled WGS sequence"/>
</dbReference>
<protein>
    <recommendedName>
        <fullName evidence="3">peptidylprolyl isomerase</fullName>
        <ecNumber evidence="3">5.2.1.8</ecNumber>
    </recommendedName>
</protein>
<dbReference type="InterPro" id="IPR001179">
    <property type="entry name" value="PPIase_FKBP_dom"/>
</dbReference>
<keyword evidence="1" id="KW-0677">Repeat</keyword>
<gene>
    <name evidence="5" type="ORF">V6N11_064780</name>
</gene>
<evidence type="ECO:0000256" key="2">
    <source>
        <dbReference type="ARBA" id="ARBA00022803"/>
    </source>
</evidence>
<proteinExistence type="predicted"/>
<dbReference type="EMBL" id="JBBPBN010000014">
    <property type="protein sequence ID" value="KAK9024874.1"/>
    <property type="molecule type" value="Genomic_DNA"/>
</dbReference>
<keyword evidence="2" id="KW-0802">TPR repeat</keyword>
<evidence type="ECO:0000313" key="6">
    <source>
        <dbReference type="Proteomes" id="UP001396334"/>
    </source>
</evidence>
<evidence type="ECO:0000256" key="3">
    <source>
        <dbReference type="PROSITE-ProRule" id="PRU00277"/>
    </source>
</evidence>
<keyword evidence="3" id="KW-0413">Isomerase</keyword>
<comment type="caution">
    <text evidence="5">The sequence shown here is derived from an EMBL/GenBank/DDBJ whole genome shotgun (WGS) entry which is preliminary data.</text>
</comment>
<reference evidence="5 6" key="1">
    <citation type="journal article" date="2024" name="G3 (Bethesda)">
        <title>Genome assembly of Hibiscus sabdariffa L. provides insights into metabolisms of medicinal natural products.</title>
        <authorList>
            <person name="Kim T."/>
        </authorList>
    </citation>
    <scope>NUCLEOTIDE SEQUENCE [LARGE SCALE GENOMIC DNA]</scope>
    <source>
        <strain evidence="5">TK-2024</strain>
        <tissue evidence="5">Old leaves</tissue>
    </source>
</reference>
<keyword evidence="3" id="KW-0697">Rotamase</keyword>
<sequence>MEDISRKKEALIFIVGFGSPPTIPPNATLQFDVELLSWTSVKDICKDEGILKKILVEGESWENPKDLDEVFVKYEDCLEDGVEFTLGDGYFYLALVKAVKLMKKREKVLLTVKLQYAFGDDGRSAAVKLIGKLPNGTVFVKNGYEEPLEFKIDEELLVKVVFKDLRTMLDLVYDFSCFDVNGNFGIFNSRVVVIKNIEKYNDSFETIHFKILLDISLQHVLITSSQLEKE</sequence>